<proteinExistence type="predicted"/>
<protein>
    <submittedName>
        <fullName evidence="2">Uncharacterized protein</fullName>
    </submittedName>
</protein>
<reference evidence="3" key="1">
    <citation type="journal article" date="2018" name="Science">
        <title>A primordial and reversible TCA cycle in a facultatively chemolithoautotrophic thermophile.</title>
        <authorList>
            <person name="Nunoura T."/>
            <person name="Chikaraishi Y."/>
            <person name="Izaki R."/>
            <person name="Suwa T."/>
            <person name="Sato T."/>
            <person name="Harada T."/>
            <person name="Mori K."/>
            <person name="Kato Y."/>
            <person name="Miyazaki M."/>
            <person name="Shimamura S."/>
            <person name="Yanagawa K."/>
            <person name="Shuto A."/>
            <person name="Ohkouchi N."/>
            <person name="Fujita N."/>
            <person name="Takaki Y."/>
            <person name="Atomi H."/>
            <person name="Takai K."/>
        </authorList>
    </citation>
    <scope>NUCLEOTIDE SEQUENCE [LARGE SCALE GENOMIC DNA]</scope>
    <source>
        <strain evidence="3">DSM 17441 / JCM 13301 / NBRC 103674 / ABI70S6</strain>
    </source>
</reference>
<keyword evidence="3" id="KW-1185">Reference proteome</keyword>
<feature type="region of interest" description="Disordered" evidence="1">
    <location>
        <begin position="203"/>
        <end position="224"/>
    </location>
</feature>
<evidence type="ECO:0000313" key="3">
    <source>
        <dbReference type="Proteomes" id="UP000063234"/>
    </source>
</evidence>
<gene>
    <name evidence="2" type="ORF">TST_0739</name>
</gene>
<dbReference type="AlphaFoldDB" id="A0A0S3QT86"/>
<dbReference type="RefSeq" id="WP_068549539.1">
    <property type="nucleotide sequence ID" value="NZ_AP013035.1"/>
</dbReference>
<name>A0A0S3QT86_THET7</name>
<evidence type="ECO:0000313" key="2">
    <source>
        <dbReference type="EMBL" id="BAT71544.1"/>
    </source>
</evidence>
<organism evidence="2 3">
    <name type="scientific">Thermosulfidibacter takaii (strain DSM 17441 / JCM 13301 / NBRC 103674 / ABI70S6)</name>
    <dbReference type="NCBI Taxonomy" id="1298851"/>
    <lineage>
        <taxon>Bacteria</taxon>
        <taxon>Pseudomonadati</taxon>
        <taxon>Thermosulfidibacterota</taxon>
        <taxon>Thermosulfidibacteria</taxon>
        <taxon>Thermosulfidibacterales</taxon>
        <taxon>Thermosulfidibacteraceae</taxon>
    </lineage>
</organism>
<dbReference type="STRING" id="1298851.TST_0739"/>
<sequence length="961" mass="110287">MRGRTIFLFVFLFSLIFAVVGFAQIKRRTSLPAESHPPSSKKILQRGKPLLREVQASDLSIEKVYQKECRLYVGIVNRGKGRVTDKDYRNGKLKVLYRAVVPGAKGQASTFDLSKVDPKRTLKSPGKWVEFNTGITLGMAKIYKVTVKFTDLKDDVHGRGKKWLMKDLILPDSCVTGIRKPATGKPPHGSFPKPAEMKVPLKKMPEGAKTPPQLKQERQRKFRQMSKKNLGVKVHRITTRKGPLSMRLSQKIEGRSGRKFQRMSKNVPKGFIRSRKKPPQRTRGELGKIGKTFEKSIEPIYSECGNGEIFYPRNGQVLSVGEFEDLIFYEPPYFWTPDKWRIPCIYNDKRNYTAVMYIKDLDHTFTLGPCSITFNHIPPDSKSCFGDDAQEYLSKACSFSSNFSYYEGLKNCLSGRQYYVEIEVRDIESNSVVGRYRSGVFTVSQPEAETQSPTKVHIIPDCPVKVNKAVFRGFYSGKDSFKNRTCNLLTNIDCDAEFYKEDRAFGAILLIELVFKAKNGKPFNEVCDLERNNIEIFQYFVCHDSKGNVHTPVHGPEPISKYIVINGSEAKIRGDGMLRLISDLDQGLSFCDVRLGLDFRCCENCRNKRVWLPGKIFIHEKTGLWAGSPWHIFIRKIEYRNQEYNYLVSKKNIKLHYDTGVKKTPGGCVKLYYFSPTQGKWVFLKEAFNWYGEGYITFTLPDEIGNRIPLKLMWCPGSEGVPGRESWSCSENCINLEEYQGDLSELDRYSLSFAEAKKTYPLRYLKLTKFKRPVNVVYVGRPYSITWISDSKSEPVQIDIVSPYEKHLGRVSDTGSYLWTPASEDAVAEGIKIRVKKVGDYAPYDETGRIMVRNIGVKILSPVERSTYQKNKTLQITWMLEAPEYEKRGKVRIYYRVKGEGDWPPFRFIAEVPASQSSYTWIIPDVENTPKEAQIELEWQKSVTRFLPTKSYFKTATFIIK</sequence>
<accession>A0A0S3QT86</accession>
<dbReference type="EMBL" id="AP013035">
    <property type="protein sequence ID" value="BAT71544.1"/>
    <property type="molecule type" value="Genomic_DNA"/>
</dbReference>
<evidence type="ECO:0000256" key="1">
    <source>
        <dbReference type="SAM" id="MobiDB-lite"/>
    </source>
</evidence>
<dbReference type="KEGG" id="ttk:TST_0739"/>
<dbReference type="Proteomes" id="UP000063234">
    <property type="component" value="Chromosome"/>
</dbReference>